<protein>
    <submittedName>
        <fullName evidence="1">Uncharacterized protein</fullName>
    </submittedName>
</protein>
<feature type="non-terminal residue" evidence="1">
    <location>
        <position position="81"/>
    </location>
</feature>
<comment type="caution">
    <text evidence="1">The sequence shown here is derived from an EMBL/GenBank/DDBJ whole genome shotgun (WGS) entry which is preliminary data.</text>
</comment>
<dbReference type="EMBL" id="JASPKZ010007614">
    <property type="protein sequence ID" value="KAJ9583351.1"/>
    <property type="molecule type" value="Genomic_DNA"/>
</dbReference>
<name>A0AAD7ZN12_DIPPU</name>
<feature type="non-terminal residue" evidence="1">
    <location>
        <position position="1"/>
    </location>
</feature>
<accession>A0AAD7ZN12</accession>
<sequence length="81" mass="9422">SFGGESIRSWILGQSAFHSTRISLAAGSQRHSRPCEPSDEMIANLPNRLETWTFLPFQPYLFEIKTSRGRSFHKRYIDHIR</sequence>
<proteinExistence type="predicted"/>
<organism evidence="1 2">
    <name type="scientific">Diploptera punctata</name>
    <name type="common">Pacific beetle cockroach</name>
    <dbReference type="NCBI Taxonomy" id="6984"/>
    <lineage>
        <taxon>Eukaryota</taxon>
        <taxon>Metazoa</taxon>
        <taxon>Ecdysozoa</taxon>
        <taxon>Arthropoda</taxon>
        <taxon>Hexapoda</taxon>
        <taxon>Insecta</taxon>
        <taxon>Pterygota</taxon>
        <taxon>Neoptera</taxon>
        <taxon>Polyneoptera</taxon>
        <taxon>Dictyoptera</taxon>
        <taxon>Blattodea</taxon>
        <taxon>Blaberoidea</taxon>
        <taxon>Blaberidae</taxon>
        <taxon>Diplopterinae</taxon>
        <taxon>Diploptera</taxon>
    </lineage>
</organism>
<dbReference type="Proteomes" id="UP001233999">
    <property type="component" value="Unassembled WGS sequence"/>
</dbReference>
<reference evidence="1" key="1">
    <citation type="journal article" date="2023" name="IScience">
        <title>Live-bearing cockroach genome reveals convergent evolutionary mechanisms linked to viviparity in insects and beyond.</title>
        <authorList>
            <person name="Fouks B."/>
            <person name="Harrison M.C."/>
            <person name="Mikhailova A.A."/>
            <person name="Marchal E."/>
            <person name="English S."/>
            <person name="Carruthers M."/>
            <person name="Jennings E.C."/>
            <person name="Chiamaka E.L."/>
            <person name="Frigard R.A."/>
            <person name="Pippel M."/>
            <person name="Attardo G.M."/>
            <person name="Benoit J.B."/>
            <person name="Bornberg-Bauer E."/>
            <person name="Tobe S.S."/>
        </authorList>
    </citation>
    <scope>NUCLEOTIDE SEQUENCE</scope>
    <source>
        <strain evidence="1">Stay&amp;Tobe</strain>
    </source>
</reference>
<evidence type="ECO:0000313" key="1">
    <source>
        <dbReference type="EMBL" id="KAJ9583351.1"/>
    </source>
</evidence>
<evidence type="ECO:0000313" key="2">
    <source>
        <dbReference type="Proteomes" id="UP001233999"/>
    </source>
</evidence>
<reference evidence="1" key="2">
    <citation type="submission" date="2023-05" db="EMBL/GenBank/DDBJ databases">
        <authorList>
            <person name="Fouks B."/>
        </authorList>
    </citation>
    <scope>NUCLEOTIDE SEQUENCE</scope>
    <source>
        <strain evidence="1">Stay&amp;Tobe</strain>
        <tissue evidence="1">Testes</tissue>
    </source>
</reference>
<keyword evidence="2" id="KW-1185">Reference proteome</keyword>
<gene>
    <name evidence="1" type="ORF">L9F63_022313</name>
</gene>
<dbReference type="AlphaFoldDB" id="A0AAD7ZN12"/>